<comment type="similarity">
    <text evidence="5">Belongs to the EIF-2B alpha/beta/delta subunits family. MtnA subfamily.</text>
</comment>
<protein>
    <recommendedName>
        <fullName evidence="5">Methylthioribose-1-phosphate isomerase</fullName>
        <shortName evidence="5">M1Pi</shortName>
        <shortName evidence="5">MTR-1-P isomerase</shortName>
        <ecNumber evidence="5">5.3.1.23</ecNumber>
    </recommendedName>
    <alternativeName>
        <fullName evidence="5">S-methyl-5-thioribose-1-phosphate isomerase</fullName>
    </alternativeName>
</protein>
<feature type="binding site" evidence="5">
    <location>
        <begin position="51"/>
        <end position="53"/>
    </location>
    <ligand>
        <name>substrate</name>
    </ligand>
</feature>
<name>A0A0N0XJ25_9NEIS</name>
<accession>A0A0N0XJ25</accession>
<dbReference type="NCBIfam" id="TIGR00524">
    <property type="entry name" value="eIF-2B_rel"/>
    <property type="match status" value="1"/>
</dbReference>
<feature type="site" description="Transition state stabilizer" evidence="5">
    <location>
        <position position="162"/>
    </location>
</feature>
<dbReference type="NCBIfam" id="NF004326">
    <property type="entry name" value="PRK05720.1"/>
    <property type="match status" value="1"/>
</dbReference>
<keyword evidence="7" id="KW-1185">Reference proteome</keyword>
<dbReference type="Gene3D" id="1.20.120.420">
    <property type="entry name" value="translation initiation factor eif-2b, domain 1"/>
    <property type="match status" value="1"/>
</dbReference>
<dbReference type="STRING" id="857265.WG78_16745"/>
<dbReference type="GO" id="GO:0019509">
    <property type="term" value="P:L-methionine salvage from methylthioadenosine"/>
    <property type="evidence" value="ECO:0007669"/>
    <property type="project" value="UniProtKB-UniRule"/>
</dbReference>
<evidence type="ECO:0000256" key="2">
    <source>
        <dbReference type="ARBA" id="ARBA00050906"/>
    </source>
</evidence>
<dbReference type="UniPathway" id="UPA00904">
    <property type="reaction ID" value="UER00874"/>
</dbReference>
<dbReference type="InterPro" id="IPR027363">
    <property type="entry name" value="M1Pi_N"/>
</dbReference>
<dbReference type="InterPro" id="IPR005251">
    <property type="entry name" value="IF-M1Pi"/>
</dbReference>
<evidence type="ECO:0000256" key="4">
    <source>
        <dbReference type="ARBA" id="ARBA00058145"/>
    </source>
</evidence>
<comment type="catalytic activity">
    <reaction evidence="3">
        <text>5-(methylsulfanyl)-alpha-D-ribose 1-phosphate = 5-(methylsulfanyl)-D-ribulose 1-phosphate</text>
        <dbReference type="Rhea" id="RHEA:19989"/>
        <dbReference type="ChEBI" id="CHEBI:58533"/>
        <dbReference type="ChEBI" id="CHEBI:58548"/>
        <dbReference type="EC" id="5.3.1.23"/>
    </reaction>
    <physiologicalReaction direction="left-to-right" evidence="3">
        <dbReference type="Rhea" id="RHEA:19990"/>
    </physiologicalReaction>
</comment>
<reference evidence="6 7" key="1">
    <citation type="submission" date="2015-07" db="EMBL/GenBank/DDBJ databases">
        <title>Draft genome sequence of the Amantichitinum ursilacus IGB-41, a new chitin-degrading bacterium.</title>
        <authorList>
            <person name="Kirstahler P."/>
            <person name="Guenther M."/>
            <person name="Grumaz C."/>
            <person name="Rupp S."/>
            <person name="Zibek S."/>
            <person name="Sohn K."/>
        </authorList>
    </citation>
    <scope>NUCLEOTIDE SEQUENCE [LARGE SCALE GENOMIC DNA]</scope>
    <source>
        <strain evidence="6 7">IGB-41</strain>
    </source>
</reference>
<evidence type="ECO:0000313" key="7">
    <source>
        <dbReference type="Proteomes" id="UP000037939"/>
    </source>
</evidence>
<dbReference type="SUPFAM" id="SSF100950">
    <property type="entry name" value="NagB/RpiA/CoA transferase-like"/>
    <property type="match status" value="1"/>
</dbReference>
<dbReference type="EC" id="5.3.1.23" evidence="5"/>
<organism evidence="6 7">
    <name type="scientific">Amantichitinum ursilacus</name>
    <dbReference type="NCBI Taxonomy" id="857265"/>
    <lineage>
        <taxon>Bacteria</taxon>
        <taxon>Pseudomonadati</taxon>
        <taxon>Pseudomonadota</taxon>
        <taxon>Betaproteobacteria</taxon>
        <taxon>Neisseriales</taxon>
        <taxon>Chitinibacteraceae</taxon>
        <taxon>Amantichitinum</taxon>
    </lineage>
</organism>
<evidence type="ECO:0000256" key="5">
    <source>
        <dbReference type="HAMAP-Rule" id="MF_01678"/>
    </source>
</evidence>
<sequence>MKVNDQAWRSIWREGAILHVVDQTVLPHRFVSRTLHNVADVADAIQNMVVRGAPLIGVTGAYGVALAARHDASDATLNAAAATLIATRPTAINLRWAVEQTLAQLLALDVSLRASAAFALADALAEADVDTNAAIGRHGAALLRQRWENLGRPARLNVLTHCNAGWLGCVDWGTALAALYQAHDSGVPVHVWIDETRPRNQGASLTTWELAAHGVPATLIVDNAGGLLMQQGQVDACIVGADRITARGDVCNKVGTYLKALAAQAHQVPFYVAAPVSTIDWQAWDGPREIEIEVRAASEVTHITGRTTEGRVVQVQLAPPGTAAHNPAFDVTPATLVSAIVTEQGAVAATAAGLQPLRPAHQATAAASAI</sequence>
<evidence type="ECO:0000313" key="6">
    <source>
        <dbReference type="EMBL" id="KPC50721.1"/>
    </source>
</evidence>
<dbReference type="NCBIfam" id="TIGR00512">
    <property type="entry name" value="salvage_mtnA"/>
    <property type="match status" value="1"/>
</dbReference>
<dbReference type="Pfam" id="PF01008">
    <property type="entry name" value="IF-2B"/>
    <property type="match status" value="1"/>
</dbReference>
<feature type="binding site" evidence="5">
    <location>
        <position position="88"/>
    </location>
    <ligand>
        <name>substrate</name>
    </ligand>
</feature>
<dbReference type="Gene3D" id="3.40.50.10470">
    <property type="entry name" value="Translation initiation factor eif-2b, domain 2"/>
    <property type="match status" value="1"/>
</dbReference>
<dbReference type="InterPro" id="IPR000649">
    <property type="entry name" value="IF-2B-related"/>
</dbReference>
<dbReference type="PATRIC" id="fig|857265.3.peg.3433"/>
<dbReference type="OrthoDB" id="9803436at2"/>
<keyword evidence="5" id="KW-0028">Amino-acid biosynthesis</keyword>
<keyword evidence="5" id="KW-0486">Methionine biosynthesis</keyword>
<keyword evidence="1 5" id="KW-0413">Isomerase</keyword>
<dbReference type="InterPro" id="IPR042529">
    <property type="entry name" value="IF_2B-like_C"/>
</dbReference>
<dbReference type="AlphaFoldDB" id="A0A0N0XJ25"/>
<dbReference type="HAMAP" id="MF_01678">
    <property type="entry name" value="Salvage_MtnA"/>
    <property type="match status" value="1"/>
</dbReference>
<comment type="caution">
    <text evidence="6">The sequence shown here is derived from an EMBL/GenBank/DDBJ whole genome shotgun (WGS) entry which is preliminary data.</text>
</comment>
<feature type="active site" description="Proton donor" evidence="5">
    <location>
        <position position="242"/>
    </location>
</feature>
<gene>
    <name evidence="5 6" type="primary">mtnA</name>
    <name evidence="6" type="ORF">WG78_16745</name>
</gene>
<dbReference type="RefSeq" id="WP_053938958.1">
    <property type="nucleotide sequence ID" value="NZ_LAQT01000027.1"/>
</dbReference>
<evidence type="ECO:0000256" key="3">
    <source>
        <dbReference type="ARBA" id="ARBA00051169"/>
    </source>
</evidence>
<comment type="function">
    <text evidence="4">Catalyzes the interconversion of methylthioribose-1-phosphate (MTR-1-P) into methylthioribulose-1-phosphate (MTRu-1-P). Also catalyzes the interconversion of 5-deoxyribose 1-phosphate and 5-deoxyribulose 1-phosphate. Part of a bifunctional DHAP-shunt salvage pathway for SAM by-products.</text>
</comment>
<feature type="binding site" evidence="5">
    <location>
        <begin position="252"/>
        <end position="253"/>
    </location>
    <ligand>
        <name>substrate</name>
    </ligand>
</feature>
<proteinExistence type="inferred from homology"/>
<comment type="catalytic activity">
    <reaction evidence="2">
        <text>5-deoxy-alpha-D-ribose 1-phosphate = 5-deoxy-D-ribulose 1-phosphate</text>
        <dbReference type="Rhea" id="RHEA:61296"/>
        <dbReference type="ChEBI" id="CHEBI:58749"/>
        <dbReference type="ChEBI" id="CHEBI:144504"/>
    </reaction>
    <physiologicalReaction direction="left-to-right" evidence="2">
        <dbReference type="Rhea" id="RHEA:61297"/>
    </physiologicalReaction>
</comment>
<dbReference type="FunFam" id="3.40.50.10470:FF:000006">
    <property type="entry name" value="Methylthioribose-1-phosphate isomerase"/>
    <property type="match status" value="1"/>
</dbReference>
<comment type="pathway">
    <text evidence="5">Amino-acid biosynthesis; L-methionine biosynthesis via salvage pathway; L-methionine from S-methyl-5-thio-alpha-D-ribose 1-phosphate: step 1/6.</text>
</comment>
<dbReference type="Proteomes" id="UP000037939">
    <property type="component" value="Unassembled WGS sequence"/>
</dbReference>
<dbReference type="GO" id="GO:0046523">
    <property type="term" value="F:S-methyl-5-thioribose-1-phosphate isomerase activity"/>
    <property type="evidence" value="ECO:0007669"/>
    <property type="project" value="UniProtKB-UniRule"/>
</dbReference>
<dbReference type="InterPro" id="IPR037171">
    <property type="entry name" value="NagB/RpiA_transferase-like"/>
</dbReference>
<dbReference type="PANTHER" id="PTHR43475:SF1">
    <property type="entry name" value="METHYLTHIORIBOSE-1-PHOSPHATE ISOMERASE"/>
    <property type="match status" value="1"/>
</dbReference>
<dbReference type="PANTHER" id="PTHR43475">
    <property type="entry name" value="METHYLTHIORIBOSE-1-PHOSPHATE ISOMERASE"/>
    <property type="match status" value="1"/>
</dbReference>
<dbReference type="EMBL" id="LAQT01000027">
    <property type="protein sequence ID" value="KPC50721.1"/>
    <property type="molecule type" value="Genomic_DNA"/>
</dbReference>
<evidence type="ECO:0000256" key="1">
    <source>
        <dbReference type="ARBA" id="ARBA00023235"/>
    </source>
</evidence>
<feature type="binding site" evidence="5">
    <location>
        <position position="201"/>
    </location>
    <ligand>
        <name>substrate</name>
    </ligand>
</feature>
<dbReference type="InterPro" id="IPR011559">
    <property type="entry name" value="Initiation_fac_2B_a/b/d"/>
</dbReference>